<dbReference type="Proteomes" id="UP000002275">
    <property type="component" value="Chromosome I"/>
</dbReference>
<sequence>MHEEVMDKPFQRIGSKSNAHVGREFESAASKFFLSQGIELVPNLKVEVGISNLKKQHAFDLGCIDQKIIVECKAHKWTTGGNVPSAKLTVWNEAMYYFYTAPVGFRKIMFVLRDFSTKRNETLAQYYVRTYKHLIPNDVELWEYDENTESASKLCI</sequence>
<proteinExistence type="predicted"/>
<gene>
    <name evidence="1" type="ordered locus">VV1_2404</name>
</gene>
<name>A0A3Q0L5I9_VIBVU</name>
<dbReference type="AlphaFoldDB" id="A0A3Q0L5I9"/>
<accession>A0A3Q0L5I9</accession>
<organism evidence="1 2">
    <name type="scientific">Vibrio vulnificus (strain CMCP6)</name>
    <dbReference type="NCBI Taxonomy" id="216895"/>
    <lineage>
        <taxon>Bacteria</taxon>
        <taxon>Pseudomonadati</taxon>
        <taxon>Pseudomonadota</taxon>
        <taxon>Gammaproteobacteria</taxon>
        <taxon>Vibrionales</taxon>
        <taxon>Vibrionaceae</taxon>
        <taxon>Vibrio</taxon>
    </lineage>
</organism>
<dbReference type="EMBL" id="AE016795">
    <property type="protein sequence ID" value="AAO10778.1"/>
    <property type="molecule type" value="Genomic_DNA"/>
</dbReference>
<protein>
    <submittedName>
        <fullName evidence="1">Uncharacterized protein</fullName>
    </submittedName>
</protein>
<reference evidence="2" key="1">
    <citation type="submission" date="2002-12" db="EMBL/GenBank/DDBJ databases">
        <title>Complete genome sequence of Vibrio vulnificus CMCP6.</title>
        <authorList>
            <person name="Rhee J.H."/>
            <person name="Kim S.Y."/>
            <person name="Chung S.S."/>
            <person name="Kim J.J."/>
            <person name="Moon Y.H."/>
            <person name="Jeong H."/>
            <person name="Choy H.E."/>
        </authorList>
    </citation>
    <scope>NUCLEOTIDE SEQUENCE [LARGE SCALE GENOMIC DNA]</scope>
    <source>
        <strain evidence="2">CMCP6</strain>
    </source>
</reference>
<dbReference type="KEGG" id="vvu:VV1_2404"/>
<evidence type="ECO:0000313" key="1">
    <source>
        <dbReference type="EMBL" id="AAO10778.1"/>
    </source>
</evidence>
<reference evidence="1 2" key="3">
    <citation type="journal article" date="2011" name="Mol. Syst. Biol.">
        <title>Integrative genome-scale metabolic analysis of Vibrio vulnificus for drug targeting and discovery.</title>
        <authorList>
            <person name="Kim H.U."/>
            <person name="Kim S.Y."/>
            <person name="Jeong H."/>
            <person name="Kim T.Y."/>
            <person name="Kim J.J."/>
            <person name="Choy H.E."/>
            <person name="Yi K.Y."/>
            <person name="Rhee J.H."/>
            <person name="Lee S.Y."/>
        </authorList>
    </citation>
    <scope>NUCLEOTIDE SEQUENCE [LARGE SCALE GENOMIC DNA]</scope>
    <source>
        <strain evidence="1 2">CMCP6</strain>
    </source>
</reference>
<evidence type="ECO:0000313" key="2">
    <source>
        <dbReference type="Proteomes" id="UP000002275"/>
    </source>
</evidence>
<reference evidence="1 2" key="2">
    <citation type="journal article" date="2003" name="Infect. Immun.">
        <title>Characterization and pathogenic significance of Vibrio vulnificus antigens preferentially expressed in septicemic patients.</title>
        <authorList>
            <person name="Kim Y.R."/>
            <person name="Lee S.E."/>
            <person name="Kim C.M."/>
            <person name="Kim S.Y."/>
            <person name="Shin E.K."/>
            <person name="Shin D.H."/>
            <person name="Chung S.S."/>
            <person name="Choy H.E."/>
            <person name="Progulske-Fox A."/>
            <person name="Hillman J.D."/>
            <person name="Handfield M."/>
            <person name="Rhee J.H."/>
        </authorList>
    </citation>
    <scope>NUCLEOTIDE SEQUENCE [LARGE SCALE GENOMIC DNA]</scope>
    <source>
        <strain evidence="1 2">CMCP6</strain>
    </source>
</reference>